<dbReference type="InterPro" id="IPR006204">
    <property type="entry name" value="GHMP_kinase_N_dom"/>
</dbReference>
<dbReference type="PROSITE" id="PS00627">
    <property type="entry name" value="GHMP_KINASES_ATP"/>
    <property type="match status" value="1"/>
</dbReference>
<evidence type="ECO:0000256" key="7">
    <source>
        <dbReference type="ARBA" id="ARBA00022741"/>
    </source>
</evidence>
<comment type="similarity">
    <text evidence="2">Belongs to the GHMP kinase family. Mevalonate kinase subfamily.</text>
</comment>
<evidence type="ECO:0000256" key="2">
    <source>
        <dbReference type="ARBA" id="ARBA00006495"/>
    </source>
</evidence>
<comment type="pathway">
    <text evidence="12">Isoprenoid biosynthesis; isopentenyl diphosphate biosynthesis via mevalonate pathway; isopentenyl diphosphate from (R)-mevalonate: step 1/3.</text>
</comment>
<evidence type="ECO:0000256" key="10">
    <source>
        <dbReference type="ARBA" id="ARBA00022842"/>
    </source>
</evidence>
<dbReference type="GO" id="GO:0005829">
    <property type="term" value="C:cytosol"/>
    <property type="evidence" value="ECO:0007669"/>
    <property type="project" value="TreeGrafter"/>
</dbReference>
<evidence type="ECO:0000256" key="4">
    <source>
        <dbReference type="ARBA" id="ARBA00022490"/>
    </source>
</evidence>
<protein>
    <recommendedName>
        <fullName evidence="3">mevalonate kinase</fullName>
        <ecNumber evidence="3">2.7.1.36</ecNumber>
    </recommendedName>
</protein>
<dbReference type="UniPathway" id="UPA00057">
    <property type="reaction ID" value="UER00098"/>
</dbReference>
<dbReference type="InterPro" id="IPR006203">
    <property type="entry name" value="GHMP_knse_ATP-bd_CS"/>
</dbReference>
<dbReference type="InterPro" id="IPR036554">
    <property type="entry name" value="GHMP_kinase_C_sf"/>
</dbReference>
<comment type="caution">
    <text evidence="14">The sequence shown here is derived from an EMBL/GenBank/DDBJ whole genome shotgun (WGS) entry which is preliminary data.</text>
</comment>
<evidence type="ECO:0000256" key="12">
    <source>
        <dbReference type="ARBA" id="ARBA00029438"/>
    </source>
</evidence>
<evidence type="ECO:0000256" key="1">
    <source>
        <dbReference type="ARBA" id="ARBA00004496"/>
    </source>
</evidence>
<evidence type="ECO:0000313" key="14">
    <source>
        <dbReference type="EMBL" id="PIP52118.1"/>
    </source>
</evidence>
<dbReference type="Proteomes" id="UP000231081">
    <property type="component" value="Unassembled WGS sequence"/>
</dbReference>
<dbReference type="GO" id="GO:0004496">
    <property type="term" value="F:mevalonate kinase activity"/>
    <property type="evidence" value="ECO:0007669"/>
    <property type="project" value="UniProtKB-EC"/>
</dbReference>
<evidence type="ECO:0000256" key="8">
    <source>
        <dbReference type="ARBA" id="ARBA00022777"/>
    </source>
</evidence>
<dbReference type="EMBL" id="PCSQ01000086">
    <property type="protein sequence ID" value="PIP52118.1"/>
    <property type="molecule type" value="Genomic_DNA"/>
</dbReference>
<keyword evidence="9" id="KW-0067">ATP-binding</keyword>
<dbReference type="Gene3D" id="3.30.70.890">
    <property type="entry name" value="GHMP kinase, C-terminal domain"/>
    <property type="match status" value="1"/>
</dbReference>
<keyword evidence="10" id="KW-0460">Magnesium</keyword>
<dbReference type="SUPFAM" id="SSF54211">
    <property type="entry name" value="Ribosomal protein S5 domain 2-like"/>
    <property type="match status" value="1"/>
</dbReference>
<evidence type="ECO:0000259" key="13">
    <source>
        <dbReference type="Pfam" id="PF00288"/>
    </source>
</evidence>
<evidence type="ECO:0000256" key="6">
    <source>
        <dbReference type="ARBA" id="ARBA00022679"/>
    </source>
</evidence>
<dbReference type="PRINTS" id="PR00959">
    <property type="entry name" value="MEVGALKINASE"/>
</dbReference>
<organism evidence="14 15">
    <name type="scientific">Candidatus Beckwithbacteria bacterium CG23_combo_of_CG06-09_8_20_14_all_47_9</name>
    <dbReference type="NCBI Taxonomy" id="1974498"/>
    <lineage>
        <taxon>Bacteria</taxon>
        <taxon>Candidatus Beckwithiibacteriota</taxon>
    </lineage>
</organism>
<keyword evidence="7" id="KW-0547">Nucleotide-binding</keyword>
<gene>
    <name evidence="14" type="ORF">COX09_03270</name>
</gene>
<evidence type="ECO:0000256" key="9">
    <source>
        <dbReference type="ARBA" id="ARBA00022840"/>
    </source>
</evidence>
<keyword evidence="11" id="KW-0443">Lipid metabolism</keyword>
<evidence type="ECO:0000256" key="5">
    <source>
        <dbReference type="ARBA" id="ARBA00022516"/>
    </source>
</evidence>
<dbReference type="AlphaFoldDB" id="A0A2H0B596"/>
<dbReference type="GO" id="GO:0019287">
    <property type="term" value="P:isopentenyl diphosphate biosynthetic process, mevalonate pathway"/>
    <property type="evidence" value="ECO:0007669"/>
    <property type="project" value="UniProtKB-UniPathway"/>
</dbReference>
<dbReference type="Pfam" id="PF00288">
    <property type="entry name" value="GHMP_kinases_N"/>
    <property type="match status" value="1"/>
</dbReference>
<keyword evidence="4" id="KW-0963">Cytoplasm</keyword>
<dbReference type="SUPFAM" id="SSF55060">
    <property type="entry name" value="GHMP Kinase, C-terminal domain"/>
    <property type="match status" value="1"/>
</dbReference>
<evidence type="ECO:0000256" key="3">
    <source>
        <dbReference type="ARBA" id="ARBA00012103"/>
    </source>
</evidence>
<proteinExistence type="inferred from homology"/>
<feature type="domain" description="GHMP kinase N-terminal" evidence="13">
    <location>
        <begin position="125"/>
        <end position="191"/>
    </location>
</feature>
<dbReference type="PANTHER" id="PTHR43290">
    <property type="entry name" value="MEVALONATE KINASE"/>
    <property type="match status" value="1"/>
</dbReference>
<accession>A0A2H0B596</accession>
<dbReference type="InterPro" id="IPR006205">
    <property type="entry name" value="Mev_gal_kin"/>
</dbReference>
<sequence length="352" mass="37879">MVQIAKRESCFPRFQINLISMNSLTISVPGKVFLAGEHAVVYGAKAVLAAVGLRCAVKVKSGTVDTITVNSKNYQDKKLIEFADQAKTLWQEFQQNGNFNPLKQWMSGKDSLIKIVLGESLIKGGKSGVVLKIESLIPMGAGMGSSAAVATALGTAVGLSGKELDEAVTVSERCQHGNPSGADQATVLNGGLVEYQKVDGQKMIKPAEFNHQLPEFILINSGKPAESTGEMVAMVVERFKADQEKLKTICSQISQISEQWLKGGNISQLIKQNEKYLEELGVVGEKAKMIVAEIERIGGSVKICGAGGVKAGAGTMLAYHGQPQRLKKLVKEKGWEYYTVELGVTGLSYEKN</sequence>
<evidence type="ECO:0000256" key="11">
    <source>
        <dbReference type="ARBA" id="ARBA00023098"/>
    </source>
</evidence>
<dbReference type="GO" id="GO:0005524">
    <property type="term" value="F:ATP binding"/>
    <property type="evidence" value="ECO:0007669"/>
    <property type="project" value="UniProtKB-KW"/>
</dbReference>
<dbReference type="PANTHER" id="PTHR43290:SF2">
    <property type="entry name" value="MEVALONATE KINASE"/>
    <property type="match status" value="1"/>
</dbReference>
<dbReference type="InterPro" id="IPR020568">
    <property type="entry name" value="Ribosomal_Su5_D2-typ_SF"/>
</dbReference>
<evidence type="ECO:0000313" key="15">
    <source>
        <dbReference type="Proteomes" id="UP000231081"/>
    </source>
</evidence>
<keyword evidence="8" id="KW-0418">Kinase</keyword>
<comment type="subcellular location">
    <subcellularLocation>
        <location evidence="1">Cytoplasm</location>
    </subcellularLocation>
</comment>
<reference evidence="14 15" key="1">
    <citation type="submission" date="2017-09" db="EMBL/GenBank/DDBJ databases">
        <title>Depth-based differentiation of microbial function through sediment-hosted aquifers and enrichment of novel symbionts in the deep terrestrial subsurface.</title>
        <authorList>
            <person name="Probst A.J."/>
            <person name="Ladd B."/>
            <person name="Jarett J.K."/>
            <person name="Geller-Mcgrath D.E."/>
            <person name="Sieber C.M."/>
            <person name="Emerson J.B."/>
            <person name="Anantharaman K."/>
            <person name="Thomas B.C."/>
            <person name="Malmstrom R."/>
            <person name="Stieglmeier M."/>
            <person name="Klingl A."/>
            <person name="Woyke T."/>
            <person name="Ryan C.M."/>
            <person name="Banfield J.F."/>
        </authorList>
    </citation>
    <scope>NUCLEOTIDE SEQUENCE [LARGE SCALE GENOMIC DNA]</scope>
    <source>
        <strain evidence="14">CG23_combo_of_CG06-09_8_20_14_all_47_9</strain>
    </source>
</reference>
<keyword evidence="5" id="KW-0444">Lipid biosynthesis</keyword>
<name>A0A2H0B596_9BACT</name>
<dbReference type="Gene3D" id="3.30.230.10">
    <property type="match status" value="1"/>
</dbReference>
<dbReference type="EC" id="2.7.1.36" evidence="3"/>
<keyword evidence="6" id="KW-0808">Transferase</keyword>
<dbReference type="InterPro" id="IPR014721">
    <property type="entry name" value="Ribsml_uS5_D2-typ_fold_subgr"/>
</dbReference>